<reference evidence="16" key="2">
    <citation type="submission" date="2020-05" db="UniProtKB">
        <authorList>
            <consortium name="EnsemblMetazoa"/>
        </authorList>
    </citation>
    <scope>IDENTIFICATION</scope>
    <source>
        <strain evidence="16">ACHKN1017</strain>
    </source>
</reference>
<feature type="domain" description="C2H2-type" evidence="14">
    <location>
        <begin position="208"/>
        <end position="235"/>
    </location>
</feature>
<dbReference type="GO" id="GO:0000978">
    <property type="term" value="F:RNA polymerase II cis-regulatory region sequence-specific DNA binding"/>
    <property type="evidence" value="ECO:0007669"/>
    <property type="project" value="TreeGrafter"/>
</dbReference>
<organism evidence="16 17">
    <name type="scientific">Anopheles christyi</name>
    <dbReference type="NCBI Taxonomy" id="43041"/>
    <lineage>
        <taxon>Eukaryota</taxon>
        <taxon>Metazoa</taxon>
        <taxon>Ecdysozoa</taxon>
        <taxon>Arthropoda</taxon>
        <taxon>Hexapoda</taxon>
        <taxon>Insecta</taxon>
        <taxon>Pterygota</taxon>
        <taxon>Neoptera</taxon>
        <taxon>Endopterygota</taxon>
        <taxon>Diptera</taxon>
        <taxon>Nematocera</taxon>
        <taxon>Culicoidea</taxon>
        <taxon>Culicidae</taxon>
        <taxon>Anophelinae</taxon>
        <taxon>Anopheles</taxon>
    </lineage>
</organism>
<dbReference type="InterPro" id="IPR013087">
    <property type="entry name" value="Znf_C2H2_type"/>
</dbReference>
<dbReference type="PROSITE" id="PS50157">
    <property type="entry name" value="ZINC_FINGER_C2H2_2"/>
    <property type="match status" value="3"/>
</dbReference>
<evidence type="ECO:0008006" key="18">
    <source>
        <dbReference type="Google" id="ProtNLM"/>
    </source>
</evidence>
<dbReference type="FunFam" id="3.30.160.60:FF:001498">
    <property type="entry name" value="Zinc finger protein 404"/>
    <property type="match status" value="1"/>
</dbReference>
<keyword evidence="10" id="KW-0539">Nucleus</keyword>
<sequence>MASIPSSSCRLCLNIPPTDSLVFSVFDTYQGKVLSQLIDELFDIKILEDDRLLSLCIECVNRINTVHKIKQLFVVNNCKLNELQQASPAPGSFVEELVYAVFTSSNEESGNIEDASLTNGVVAEQQEKPNAKEDGKPASDCCLSPDEDTFDVQATELYCDTDCKDGSAYKPANICRGSDTPEHKYELKTKESVNQLAPGKHAVKLPQNKCYFCATVFENTLQFTNHLPSHFNEVPYTCTACDGLVFKTVREASRHIGFHDARERPFQCRVCTLRFPTRNNSLTHERKLHRFKLKRMQEKANQRNGTSNRRSSGKGNTSVSRMKCITPKRKPPENECEICSKKFTEKKNLTRHLMIHTGEKPFKCDQCGCSYRQAGELKRHSSQHLGKKPTVATKREVDK</sequence>
<feature type="region of interest" description="Disordered" evidence="13">
    <location>
        <begin position="378"/>
        <end position="399"/>
    </location>
</feature>
<evidence type="ECO:0000313" key="17">
    <source>
        <dbReference type="Proteomes" id="UP000075881"/>
    </source>
</evidence>
<dbReference type="GO" id="GO:0008270">
    <property type="term" value="F:zinc ion binding"/>
    <property type="evidence" value="ECO:0007669"/>
    <property type="project" value="UniProtKB-UniRule"/>
</dbReference>
<keyword evidence="8" id="KW-0238">DNA-binding</keyword>
<dbReference type="PROSITE" id="PS51915">
    <property type="entry name" value="ZAD"/>
    <property type="match status" value="1"/>
</dbReference>
<keyword evidence="3 12" id="KW-0479">Metal-binding</keyword>
<dbReference type="Proteomes" id="UP000075881">
    <property type="component" value="Unassembled WGS sequence"/>
</dbReference>
<feature type="region of interest" description="Disordered" evidence="13">
    <location>
        <begin position="295"/>
        <end position="330"/>
    </location>
</feature>
<feature type="binding site" evidence="12">
    <location>
        <position position="12"/>
    </location>
    <ligand>
        <name>Zn(2+)</name>
        <dbReference type="ChEBI" id="CHEBI:29105"/>
    </ligand>
</feature>
<comment type="similarity">
    <text evidence="2">Belongs to the krueppel C2H2-type zinc-finger protein family.</text>
</comment>
<evidence type="ECO:0000256" key="11">
    <source>
        <dbReference type="PROSITE-ProRule" id="PRU00042"/>
    </source>
</evidence>
<comment type="subcellular location">
    <subcellularLocation>
        <location evidence="1">Nucleus</location>
    </subcellularLocation>
</comment>
<keyword evidence="9" id="KW-0804">Transcription</keyword>
<feature type="domain" description="C2H2-type" evidence="14">
    <location>
        <begin position="362"/>
        <end position="389"/>
    </location>
</feature>
<name>A0A182KAI5_9DIPT</name>
<protein>
    <recommendedName>
        <fullName evidence="18">Protein krueppel</fullName>
    </recommendedName>
</protein>
<feature type="binding site" evidence="12">
    <location>
        <position position="59"/>
    </location>
    <ligand>
        <name>Zn(2+)</name>
        <dbReference type="ChEBI" id="CHEBI:29105"/>
    </ligand>
</feature>
<reference evidence="17" key="1">
    <citation type="submission" date="2013-03" db="EMBL/GenBank/DDBJ databases">
        <title>The Genome Sequence of Anopheles christyi ACHKN1017.</title>
        <authorList>
            <consortium name="The Broad Institute Genomics Platform"/>
            <person name="Neafsey D.E."/>
            <person name="Besansky N."/>
            <person name="Walker B."/>
            <person name="Young S.K."/>
            <person name="Zeng Q."/>
            <person name="Gargeya S."/>
            <person name="Fitzgerald M."/>
            <person name="Haas B."/>
            <person name="Abouelleil A."/>
            <person name="Allen A.W."/>
            <person name="Alvarado L."/>
            <person name="Arachchi H.M."/>
            <person name="Berlin A.M."/>
            <person name="Chapman S.B."/>
            <person name="Gainer-Dewar J."/>
            <person name="Goldberg J."/>
            <person name="Griggs A."/>
            <person name="Gujja S."/>
            <person name="Hansen M."/>
            <person name="Howarth C."/>
            <person name="Imamovic A."/>
            <person name="Ireland A."/>
            <person name="Larimer J."/>
            <person name="McCowan C."/>
            <person name="Murphy C."/>
            <person name="Pearson M."/>
            <person name="Poon T.W."/>
            <person name="Priest M."/>
            <person name="Roberts A."/>
            <person name="Saif S."/>
            <person name="Shea T."/>
            <person name="Sisk P."/>
            <person name="Sykes S."/>
            <person name="Wortman J."/>
            <person name="Nusbaum C."/>
            <person name="Birren B."/>
        </authorList>
    </citation>
    <scope>NUCLEOTIDE SEQUENCE [LARGE SCALE GENOMIC DNA]</scope>
    <source>
        <strain evidence="17">ACHKN1017</strain>
    </source>
</reference>
<keyword evidence="6 12" id="KW-0862">Zinc</keyword>
<keyword evidence="4" id="KW-0677">Repeat</keyword>
<feature type="domain" description="ZAD" evidence="15">
    <location>
        <begin position="7"/>
        <end position="83"/>
    </location>
</feature>
<proteinExistence type="inferred from homology"/>
<evidence type="ECO:0000256" key="10">
    <source>
        <dbReference type="ARBA" id="ARBA00023242"/>
    </source>
</evidence>
<dbReference type="STRING" id="43041.A0A182KAI5"/>
<evidence type="ECO:0000256" key="13">
    <source>
        <dbReference type="SAM" id="MobiDB-lite"/>
    </source>
</evidence>
<dbReference type="SMART" id="SM00355">
    <property type="entry name" value="ZnF_C2H2"/>
    <property type="match status" value="5"/>
</dbReference>
<dbReference type="Gene3D" id="3.30.160.60">
    <property type="entry name" value="Classic Zinc Finger"/>
    <property type="match status" value="3"/>
</dbReference>
<evidence type="ECO:0000256" key="2">
    <source>
        <dbReference type="ARBA" id="ARBA00006991"/>
    </source>
</evidence>
<dbReference type="PROSITE" id="PS00028">
    <property type="entry name" value="ZINC_FINGER_C2H2_1"/>
    <property type="match status" value="4"/>
</dbReference>
<evidence type="ECO:0000256" key="1">
    <source>
        <dbReference type="ARBA" id="ARBA00004123"/>
    </source>
</evidence>
<accession>A0A182KAI5</accession>
<dbReference type="EnsemblMetazoa" id="ACHR007772-RA">
    <property type="protein sequence ID" value="ACHR007772-PA"/>
    <property type="gene ID" value="ACHR007772"/>
</dbReference>
<dbReference type="InterPro" id="IPR012934">
    <property type="entry name" value="Znf_AD"/>
</dbReference>
<feature type="binding site" evidence="12">
    <location>
        <position position="56"/>
    </location>
    <ligand>
        <name>Zn(2+)</name>
        <dbReference type="ChEBI" id="CHEBI:29105"/>
    </ligand>
</feature>
<evidence type="ECO:0000259" key="15">
    <source>
        <dbReference type="PROSITE" id="PS51915"/>
    </source>
</evidence>
<dbReference type="GO" id="GO:0000981">
    <property type="term" value="F:DNA-binding transcription factor activity, RNA polymerase II-specific"/>
    <property type="evidence" value="ECO:0007669"/>
    <property type="project" value="TreeGrafter"/>
</dbReference>
<evidence type="ECO:0000259" key="14">
    <source>
        <dbReference type="PROSITE" id="PS50157"/>
    </source>
</evidence>
<evidence type="ECO:0000256" key="6">
    <source>
        <dbReference type="ARBA" id="ARBA00022833"/>
    </source>
</evidence>
<evidence type="ECO:0000256" key="9">
    <source>
        <dbReference type="ARBA" id="ARBA00023163"/>
    </source>
</evidence>
<dbReference type="SMART" id="SM00868">
    <property type="entry name" value="zf-AD"/>
    <property type="match status" value="1"/>
</dbReference>
<dbReference type="FunFam" id="3.30.160.60:FF:001480">
    <property type="entry name" value="Si:cabz01071911.3"/>
    <property type="match status" value="1"/>
</dbReference>
<dbReference type="GO" id="GO:0005634">
    <property type="term" value="C:nucleus"/>
    <property type="evidence" value="ECO:0007669"/>
    <property type="project" value="UniProtKB-SubCell"/>
</dbReference>
<evidence type="ECO:0000256" key="5">
    <source>
        <dbReference type="ARBA" id="ARBA00022771"/>
    </source>
</evidence>
<dbReference type="Gene3D" id="3.40.1800.20">
    <property type="match status" value="1"/>
</dbReference>
<keyword evidence="5 11" id="KW-0863">Zinc-finger</keyword>
<dbReference type="PANTHER" id="PTHR23235:SF142">
    <property type="entry name" value="ZINC FINGER PROTEIN 384"/>
    <property type="match status" value="1"/>
</dbReference>
<keyword evidence="7" id="KW-0805">Transcription regulation</keyword>
<evidence type="ECO:0000256" key="3">
    <source>
        <dbReference type="ARBA" id="ARBA00022723"/>
    </source>
</evidence>
<dbReference type="InterPro" id="IPR036236">
    <property type="entry name" value="Znf_C2H2_sf"/>
</dbReference>
<evidence type="ECO:0000256" key="7">
    <source>
        <dbReference type="ARBA" id="ARBA00023015"/>
    </source>
</evidence>
<dbReference type="Pfam" id="PF00096">
    <property type="entry name" value="zf-C2H2"/>
    <property type="match status" value="2"/>
</dbReference>
<feature type="compositionally biased region" description="Polar residues" evidence="13">
    <location>
        <begin position="302"/>
        <end position="320"/>
    </location>
</feature>
<feature type="binding site" evidence="12">
    <location>
        <position position="9"/>
    </location>
    <ligand>
        <name>Zn(2+)</name>
        <dbReference type="ChEBI" id="CHEBI:29105"/>
    </ligand>
</feature>
<dbReference type="Pfam" id="PF07776">
    <property type="entry name" value="zf-AD"/>
    <property type="match status" value="1"/>
</dbReference>
<evidence type="ECO:0000256" key="8">
    <source>
        <dbReference type="ARBA" id="ARBA00023125"/>
    </source>
</evidence>
<dbReference type="SUPFAM" id="SSF57667">
    <property type="entry name" value="beta-beta-alpha zinc fingers"/>
    <property type="match status" value="2"/>
</dbReference>
<evidence type="ECO:0000256" key="12">
    <source>
        <dbReference type="PROSITE-ProRule" id="PRU01263"/>
    </source>
</evidence>
<dbReference type="SUPFAM" id="SSF57716">
    <property type="entry name" value="Glucocorticoid receptor-like (DNA-binding domain)"/>
    <property type="match status" value="1"/>
</dbReference>
<dbReference type="AlphaFoldDB" id="A0A182KAI5"/>
<dbReference type="PANTHER" id="PTHR23235">
    <property type="entry name" value="KRUEPPEL-LIKE TRANSCRIPTION FACTOR"/>
    <property type="match status" value="1"/>
</dbReference>
<feature type="domain" description="C2H2-type" evidence="14">
    <location>
        <begin position="334"/>
        <end position="361"/>
    </location>
</feature>
<evidence type="ECO:0000313" key="16">
    <source>
        <dbReference type="EnsemblMetazoa" id="ACHR007772-PA"/>
    </source>
</evidence>
<keyword evidence="17" id="KW-1185">Reference proteome</keyword>
<evidence type="ECO:0000256" key="4">
    <source>
        <dbReference type="ARBA" id="ARBA00022737"/>
    </source>
</evidence>
<dbReference type="VEuPathDB" id="VectorBase:ACHR007772"/>